<dbReference type="Proteomes" id="UP000011715">
    <property type="component" value="Unassembled WGS sequence"/>
</dbReference>
<dbReference type="VEuPathDB" id="FungiDB:MAPG_04978"/>
<sequence length="125" mass="13595">MAAIRHVKSRGDSREANRTCMAPRKKRFQRAIESSPWRPVSAHRLPPVRRRWGRAAPHRCTDYWLGIAGPHGNDPHAHRKMPSSTNSSGKALLLALGSAASRLVGGAGKMSRTALTSPTALGRQA</sequence>
<keyword evidence="4" id="KW-1185">Reference proteome</keyword>
<gene>
    <name evidence="2" type="ORF">MAPG_04978</name>
</gene>
<evidence type="ECO:0000313" key="3">
    <source>
        <dbReference type="EnsemblFungi" id="MAPG_04978T0"/>
    </source>
</evidence>
<feature type="region of interest" description="Disordered" evidence="1">
    <location>
        <begin position="1"/>
        <end position="35"/>
    </location>
</feature>
<accession>A0A0C4DY68</accession>
<dbReference type="EnsemblFungi" id="MAPG_04978T0">
    <property type="protein sequence ID" value="MAPG_04978T0"/>
    <property type="gene ID" value="MAPG_04978"/>
</dbReference>
<proteinExistence type="predicted"/>
<dbReference type="AlphaFoldDB" id="A0A0C4DY68"/>
<evidence type="ECO:0000313" key="2">
    <source>
        <dbReference type="EMBL" id="KLU85959.1"/>
    </source>
</evidence>
<reference evidence="2" key="2">
    <citation type="submission" date="2010-05" db="EMBL/GenBank/DDBJ databases">
        <title>The Genome Sequence of Magnaporthe poae strain ATCC 64411.</title>
        <authorList>
            <consortium name="The Broad Institute Genome Sequencing Platform"/>
            <consortium name="Broad Institute Genome Sequencing Center for Infectious Disease"/>
            <person name="Ma L.-J."/>
            <person name="Dead R."/>
            <person name="Young S."/>
            <person name="Zeng Q."/>
            <person name="Koehrsen M."/>
            <person name="Alvarado L."/>
            <person name="Berlin A."/>
            <person name="Chapman S.B."/>
            <person name="Chen Z."/>
            <person name="Freedman E."/>
            <person name="Gellesch M."/>
            <person name="Goldberg J."/>
            <person name="Griggs A."/>
            <person name="Gujja S."/>
            <person name="Heilman E.R."/>
            <person name="Heiman D."/>
            <person name="Hepburn T."/>
            <person name="Howarth C."/>
            <person name="Jen D."/>
            <person name="Larson L."/>
            <person name="Mehta T."/>
            <person name="Neiman D."/>
            <person name="Pearson M."/>
            <person name="Roberts A."/>
            <person name="Saif S."/>
            <person name="Shea T."/>
            <person name="Shenoy N."/>
            <person name="Sisk P."/>
            <person name="Stolte C."/>
            <person name="Sykes S."/>
            <person name="Walk T."/>
            <person name="White J."/>
            <person name="Yandava C."/>
            <person name="Haas B."/>
            <person name="Nusbaum C."/>
            <person name="Birren B."/>
        </authorList>
    </citation>
    <scope>NUCLEOTIDE SEQUENCE</scope>
    <source>
        <strain evidence="2">ATCC 64411</strain>
    </source>
</reference>
<organism evidence="3 4">
    <name type="scientific">Magnaporthiopsis poae (strain ATCC 64411 / 73-15)</name>
    <name type="common">Kentucky bluegrass fungus</name>
    <name type="synonym">Magnaporthe poae</name>
    <dbReference type="NCBI Taxonomy" id="644358"/>
    <lineage>
        <taxon>Eukaryota</taxon>
        <taxon>Fungi</taxon>
        <taxon>Dikarya</taxon>
        <taxon>Ascomycota</taxon>
        <taxon>Pezizomycotina</taxon>
        <taxon>Sordariomycetes</taxon>
        <taxon>Sordariomycetidae</taxon>
        <taxon>Magnaporthales</taxon>
        <taxon>Magnaporthaceae</taxon>
        <taxon>Magnaporthiopsis</taxon>
    </lineage>
</organism>
<evidence type="ECO:0000256" key="1">
    <source>
        <dbReference type="SAM" id="MobiDB-lite"/>
    </source>
</evidence>
<name>A0A0C4DY68_MAGP6</name>
<reference evidence="3" key="5">
    <citation type="submission" date="2015-06" db="UniProtKB">
        <authorList>
            <consortium name="EnsemblFungi"/>
        </authorList>
    </citation>
    <scope>IDENTIFICATION</scope>
    <source>
        <strain evidence="3">ATCC 64411</strain>
    </source>
</reference>
<evidence type="ECO:0000313" key="4">
    <source>
        <dbReference type="Proteomes" id="UP000011715"/>
    </source>
</evidence>
<reference evidence="3" key="4">
    <citation type="journal article" date="2015" name="G3 (Bethesda)">
        <title>Genome sequences of three phytopathogenic species of the Magnaporthaceae family of fungi.</title>
        <authorList>
            <person name="Okagaki L.H."/>
            <person name="Nunes C.C."/>
            <person name="Sailsbery J."/>
            <person name="Clay B."/>
            <person name="Brown D."/>
            <person name="John T."/>
            <person name="Oh Y."/>
            <person name="Young N."/>
            <person name="Fitzgerald M."/>
            <person name="Haas B.J."/>
            <person name="Zeng Q."/>
            <person name="Young S."/>
            <person name="Adiconis X."/>
            <person name="Fan L."/>
            <person name="Levin J.Z."/>
            <person name="Mitchell T.K."/>
            <person name="Okubara P.A."/>
            <person name="Farman M.L."/>
            <person name="Kohn L.M."/>
            <person name="Birren B."/>
            <person name="Ma L.-J."/>
            <person name="Dean R.A."/>
        </authorList>
    </citation>
    <scope>NUCLEOTIDE SEQUENCE</scope>
    <source>
        <strain evidence="3">ATCC 64411 / 73-15</strain>
    </source>
</reference>
<feature type="region of interest" description="Disordered" evidence="1">
    <location>
        <begin position="105"/>
        <end position="125"/>
    </location>
</feature>
<dbReference type="EMBL" id="ADBL01001165">
    <property type="status" value="NOT_ANNOTATED_CDS"/>
    <property type="molecule type" value="Genomic_DNA"/>
</dbReference>
<dbReference type="EMBL" id="GL876969">
    <property type="protein sequence ID" value="KLU85959.1"/>
    <property type="molecule type" value="Genomic_DNA"/>
</dbReference>
<reference evidence="2" key="3">
    <citation type="submission" date="2011-03" db="EMBL/GenBank/DDBJ databases">
        <title>Annotation of Magnaporthe poae ATCC 64411.</title>
        <authorList>
            <person name="Ma L.-J."/>
            <person name="Dead R."/>
            <person name="Young S.K."/>
            <person name="Zeng Q."/>
            <person name="Gargeya S."/>
            <person name="Fitzgerald M."/>
            <person name="Haas B."/>
            <person name="Abouelleil A."/>
            <person name="Alvarado L."/>
            <person name="Arachchi H.M."/>
            <person name="Berlin A."/>
            <person name="Brown A."/>
            <person name="Chapman S.B."/>
            <person name="Chen Z."/>
            <person name="Dunbar C."/>
            <person name="Freedman E."/>
            <person name="Gearin G."/>
            <person name="Gellesch M."/>
            <person name="Goldberg J."/>
            <person name="Griggs A."/>
            <person name="Gujja S."/>
            <person name="Heiman D."/>
            <person name="Howarth C."/>
            <person name="Larson L."/>
            <person name="Lui A."/>
            <person name="MacDonald P.J.P."/>
            <person name="Mehta T."/>
            <person name="Montmayeur A."/>
            <person name="Murphy C."/>
            <person name="Neiman D."/>
            <person name="Pearson M."/>
            <person name="Priest M."/>
            <person name="Roberts A."/>
            <person name="Saif S."/>
            <person name="Shea T."/>
            <person name="Shenoy N."/>
            <person name="Sisk P."/>
            <person name="Stolte C."/>
            <person name="Sykes S."/>
            <person name="Yandava C."/>
            <person name="Wortman J."/>
            <person name="Nusbaum C."/>
            <person name="Birren B."/>
        </authorList>
    </citation>
    <scope>NUCLEOTIDE SEQUENCE</scope>
    <source>
        <strain evidence="2">ATCC 64411</strain>
    </source>
</reference>
<protein>
    <submittedName>
        <fullName evidence="2 3">Uncharacterized protein</fullName>
    </submittedName>
</protein>
<reference evidence="4" key="1">
    <citation type="submission" date="2010-05" db="EMBL/GenBank/DDBJ databases">
        <title>The genome sequence of Magnaporthe poae strain ATCC 64411.</title>
        <authorList>
            <person name="Ma L.-J."/>
            <person name="Dead R."/>
            <person name="Young S."/>
            <person name="Zeng Q."/>
            <person name="Koehrsen M."/>
            <person name="Alvarado L."/>
            <person name="Berlin A."/>
            <person name="Chapman S.B."/>
            <person name="Chen Z."/>
            <person name="Freedman E."/>
            <person name="Gellesch M."/>
            <person name="Goldberg J."/>
            <person name="Griggs A."/>
            <person name="Gujja S."/>
            <person name="Heilman E.R."/>
            <person name="Heiman D."/>
            <person name="Hepburn T."/>
            <person name="Howarth C."/>
            <person name="Jen D."/>
            <person name="Larson L."/>
            <person name="Mehta T."/>
            <person name="Neiman D."/>
            <person name="Pearson M."/>
            <person name="Roberts A."/>
            <person name="Saif S."/>
            <person name="Shea T."/>
            <person name="Shenoy N."/>
            <person name="Sisk P."/>
            <person name="Stolte C."/>
            <person name="Sykes S."/>
            <person name="Walk T."/>
            <person name="White J."/>
            <person name="Yandava C."/>
            <person name="Haas B."/>
            <person name="Nusbaum C."/>
            <person name="Birren B."/>
        </authorList>
    </citation>
    <scope>NUCLEOTIDE SEQUENCE [LARGE SCALE GENOMIC DNA]</scope>
    <source>
        <strain evidence="4">ATCC 64411 / 73-15</strain>
    </source>
</reference>